<dbReference type="EMBL" id="JAZGQO010000007">
    <property type="protein sequence ID" value="KAK6182565.1"/>
    <property type="molecule type" value="Genomic_DNA"/>
</dbReference>
<dbReference type="AlphaFoldDB" id="A0AAN8Q4D8"/>
<keyword evidence="2" id="KW-1185">Reference proteome</keyword>
<reference evidence="1 2" key="1">
    <citation type="submission" date="2024-01" db="EMBL/GenBank/DDBJ databases">
        <title>The genome of the rayed Mediterranean limpet Patella caerulea (Linnaeus, 1758).</title>
        <authorList>
            <person name="Anh-Thu Weber A."/>
            <person name="Halstead-Nussloch G."/>
        </authorList>
    </citation>
    <scope>NUCLEOTIDE SEQUENCE [LARGE SCALE GENOMIC DNA]</scope>
    <source>
        <strain evidence="1">AATW-2023a</strain>
        <tissue evidence="1">Whole specimen</tissue>
    </source>
</reference>
<organism evidence="1 2">
    <name type="scientific">Patella caerulea</name>
    <name type="common">Rayed Mediterranean limpet</name>
    <dbReference type="NCBI Taxonomy" id="87958"/>
    <lineage>
        <taxon>Eukaryota</taxon>
        <taxon>Metazoa</taxon>
        <taxon>Spiralia</taxon>
        <taxon>Lophotrochozoa</taxon>
        <taxon>Mollusca</taxon>
        <taxon>Gastropoda</taxon>
        <taxon>Patellogastropoda</taxon>
        <taxon>Patelloidea</taxon>
        <taxon>Patellidae</taxon>
        <taxon>Patella</taxon>
    </lineage>
</organism>
<gene>
    <name evidence="1" type="ORF">SNE40_010219</name>
</gene>
<protein>
    <submittedName>
        <fullName evidence="1">Uncharacterized protein</fullName>
    </submittedName>
</protein>
<comment type="caution">
    <text evidence="1">The sequence shown here is derived from an EMBL/GenBank/DDBJ whole genome shotgun (WGS) entry which is preliminary data.</text>
</comment>
<accession>A0AAN8Q4D8</accession>
<evidence type="ECO:0000313" key="1">
    <source>
        <dbReference type="EMBL" id="KAK6182565.1"/>
    </source>
</evidence>
<dbReference type="Proteomes" id="UP001347796">
    <property type="component" value="Unassembled WGS sequence"/>
</dbReference>
<sequence>MRSKASFRSPQKYSKYNDTLKYKPDFEHDVLGDSGHDVLGDSGHDVLSDSAHGILGDLELNVDSDIKFVDNYKGLLNSEENKYSLTNQKKASDTKTILQTLEKYNKTMTISKQIAQHLSLVSNEEFHIQFNVLKHLYESWSMDLRETKRMRMSSETHLPQNDIPKNSIIKQTQSEEIIISRNKKVLGRPKGSRKKQK</sequence>
<name>A0AAN8Q4D8_PATCE</name>
<evidence type="ECO:0000313" key="2">
    <source>
        <dbReference type="Proteomes" id="UP001347796"/>
    </source>
</evidence>
<proteinExistence type="predicted"/>